<reference evidence="1 2" key="1">
    <citation type="journal article" date="2009" name="Stand. Genomic Sci.">
        <title>Complete genome sequence of Rhodothermus marinus type strain (R-10).</title>
        <authorList>
            <person name="Nolan M."/>
            <person name="Tindall B.J."/>
            <person name="Pomrenke H."/>
            <person name="Lapidus A."/>
            <person name="Copeland A."/>
            <person name="Glavina Del Rio T."/>
            <person name="Lucas S."/>
            <person name="Chen F."/>
            <person name="Tice H."/>
            <person name="Cheng J.F."/>
            <person name="Saunders E."/>
            <person name="Han C."/>
            <person name="Bruce D."/>
            <person name="Goodwin L."/>
            <person name="Chain P."/>
            <person name="Pitluck S."/>
            <person name="Ovchinikova G."/>
            <person name="Pati A."/>
            <person name="Ivanova N."/>
            <person name="Mavromatis K."/>
            <person name="Chen A."/>
            <person name="Palaniappan K."/>
            <person name="Land M."/>
            <person name="Hauser L."/>
            <person name="Chang Y.J."/>
            <person name="Jeffries C.D."/>
            <person name="Brettin T."/>
            <person name="Goker M."/>
            <person name="Bristow J."/>
            <person name="Eisen J.A."/>
            <person name="Markowitz V."/>
            <person name="Hugenholtz P."/>
            <person name="Kyrpides N.C."/>
            <person name="Klenk H.P."/>
            <person name="Detter J.C."/>
        </authorList>
    </citation>
    <scope>NUCLEOTIDE SEQUENCE [LARGE SCALE GENOMIC DNA]</scope>
    <source>
        <strain evidence="2">ATCC 43812 / DSM 4252 / R-10</strain>
    </source>
</reference>
<dbReference type="HOGENOM" id="CLU_2525334_0_0_10"/>
<name>D0MGG6_RHOM4</name>
<evidence type="ECO:0000313" key="2">
    <source>
        <dbReference type="Proteomes" id="UP000002221"/>
    </source>
</evidence>
<dbReference type="STRING" id="518766.Rmar_2657"/>
<dbReference type="RefSeq" id="WP_012845139.1">
    <property type="nucleotide sequence ID" value="NC_013501.1"/>
</dbReference>
<protein>
    <submittedName>
        <fullName evidence="1">Uncharacterized protein</fullName>
    </submittedName>
</protein>
<dbReference type="KEGG" id="rmr:Rmar_2657"/>
<dbReference type="EMBL" id="CP001807">
    <property type="protein sequence ID" value="ACY49529.1"/>
    <property type="molecule type" value="Genomic_DNA"/>
</dbReference>
<evidence type="ECO:0000313" key="1">
    <source>
        <dbReference type="EMBL" id="ACY49529.1"/>
    </source>
</evidence>
<sequence>MRATKQRLAGSALARLFAYYLTGRIAETQWRQLSRLLDARTATPEEREAMAAFFSDLLQERGAEVRIPRLKEFRDLLATARMAV</sequence>
<proteinExistence type="predicted"/>
<accession>D0MGG6</accession>
<organism evidence="1 2">
    <name type="scientific">Rhodothermus marinus (strain ATCC 43812 / DSM 4252 / R-10)</name>
    <name type="common">Rhodothermus obamensis</name>
    <dbReference type="NCBI Taxonomy" id="518766"/>
    <lineage>
        <taxon>Bacteria</taxon>
        <taxon>Pseudomonadati</taxon>
        <taxon>Rhodothermota</taxon>
        <taxon>Rhodothermia</taxon>
        <taxon>Rhodothermales</taxon>
        <taxon>Rhodothermaceae</taxon>
        <taxon>Rhodothermus</taxon>
    </lineage>
</organism>
<dbReference type="OrthoDB" id="9896443at2"/>
<keyword evidence="2" id="KW-1185">Reference proteome</keyword>
<dbReference type="AlphaFoldDB" id="D0MGG6"/>
<dbReference type="Proteomes" id="UP000002221">
    <property type="component" value="Chromosome"/>
</dbReference>
<gene>
    <name evidence="1" type="ordered locus">Rmar_2657</name>
</gene>